<proteinExistence type="predicted"/>
<evidence type="ECO:0000313" key="3">
    <source>
        <dbReference type="Proteomes" id="UP000076603"/>
    </source>
</evidence>
<dbReference type="OrthoDB" id="9789070at2"/>
<dbReference type="PANTHER" id="PTHR33408:SF2">
    <property type="entry name" value="TRANSPOSASE DDE DOMAIN-CONTAINING PROTEIN"/>
    <property type="match status" value="1"/>
</dbReference>
<evidence type="ECO:0000313" key="2">
    <source>
        <dbReference type="EMBL" id="KZL89250.1"/>
    </source>
</evidence>
<dbReference type="AlphaFoldDB" id="A0A161W243"/>
<dbReference type="PANTHER" id="PTHR33408">
    <property type="entry name" value="TRANSPOSASE"/>
    <property type="match status" value="1"/>
</dbReference>
<comment type="caution">
    <text evidence="2">The sequence shown here is derived from an EMBL/GenBank/DDBJ whole genome shotgun (WGS) entry which is preliminary data.</text>
</comment>
<protein>
    <submittedName>
        <fullName evidence="2">Transposase DDE domain protein</fullName>
    </submittedName>
</protein>
<organism evidence="2 3">
    <name type="scientific">Clostridium magnum DSM 2767</name>
    <dbReference type="NCBI Taxonomy" id="1121326"/>
    <lineage>
        <taxon>Bacteria</taxon>
        <taxon>Bacillati</taxon>
        <taxon>Bacillota</taxon>
        <taxon>Clostridia</taxon>
        <taxon>Eubacteriales</taxon>
        <taxon>Clostridiaceae</taxon>
        <taxon>Clostridium</taxon>
    </lineage>
</organism>
<accession>A0A161W243</accession>
<gene>
    <name evidence="2" type="ORF">CLMAG_54680</name>
</gene>
<dbReference type="Pfam" id="PF13751">
    <property type="entry name" value="DDE_Tnp_1_6"/>
    <property type="match status" value="1"/>
</dbReference>
<dbReference type="PATRIC" id="fig|1121326.3.peg.5537"/>
<name>A0A161W243_9CLOT</name>
<dbReference type="InterPro" id="IPR025668">
    <property type="entry name" value="Tnp_DDE_dom"/>
</dbReference>
<evidence type="ECO:0000259" key="1">
    <source>
        <dbReference type="Pfam" id="PF13751"/>
    </source>
</evidence>
<sequence length="330" mass="38319">MSEILNFLNDKKTKDGVEFVHGKGKRKSPIQRYVEAVEDIIEKQSKYDEFNKTFGDRNSFSKTDKDATFMKMKDDHMRNAQLKPGYNVQIAVESEYIVGTLISSERSDQLTLIPFLKKLEENLDKKFLNIVADAGYESEENYVFIEQNNQISFIKPQNYETMKKSNFKKDISKRENMKYDEELDEYTCYNNLKLRPVGHKTRTSKSGYKSEAVIYECNDCSGCEHKSKCTRAAGNKKIQVSKVFAEKRQQSLNNISTPEGIVLRVNRSIQVEGAFGVLKEDYGFRRFYTRGKDNVKIEFMLLSLGYNINKLHNRIQNDRCCKSLHEVKVS</sequence>
<dbReference type="Proteomes" id="UP000076603">
    <property type="component" value="Unassembled WGS sequence"/>
</dbReference>
<dbReference type="RefSeq" id="WP_066629813.1">
    <property type="nucleotide sequence ID" value="NZ_FQXL01000041.1"/>
</dbReference>
<dbReference type="STRING" id="1121326.CLMAG_54680"/>
<dbReference type="EMBL" id="LWAE01000010">
    <property type="protein sequence ID" value="KZL89250.1"/>
    <property type="molecule type" value="Genomic_DNA"/>
</dbReference>
<feature type="domain" description="Transposase DDE" evidence="1">
    <location>
        <begin position="187"/>
        <end position="312"/>
    </location>
</feature>
<reference evidence="2 3" key="1">
    <citation type="submission" date="2016-04" db="EMBL/GenBank/DDBJ databases">
        <title>Genome sequence of Clostridium magnum DSM 2767.</title>
        <authorList>
            <person name="Poehlein A."/>
            <person name="Uhlig R."/>
            <person name="Fischer R."/>
            <person name="Bahl H."/>
            <person name="Daniel R."/>
        </authorList>
    </citation>
    <scope>NUCLEOTIDE SEQUENCE [LARGE SCALE GENOMIC DNA]</scope>
    <source>
        <strain evidence="2 3">DSM 2767</strain>
    </source>
</reference>
<keyword evidence="3" id="KW-1185">Reference proteome</keyword>